<evidence type="ECO:0000313" key="3">
    <source>
        <dbReference type="Proteomes" id="UP000030853"/>
    </source>
</evidence>
<sequence>MDWSMISILILFGTLVMTVMIMWWRVISNVTEVVHIRRLKARRGRKYAEGAWGVRQNSLMTLLIAETLVALAISALIVLMLTGASF</sequence>
<dbReference type="AlphaFoldDB" id="A0A0B1R3E1"/>
<gene>
    <name evidence="2" type="ORF">QU24_20780</name>
</gene>
<proteinExistence type="predicted"/>
<accession>A0A0B1R3E1</accession>
<organism evidence="2 3">
    <name type="scientific">Pantoea rodasii</name>
    <dbReference type="NCBI Taxonomy" id="1076549"/>
    <lineage>
        <taxon>Bacteria</taxon>
        <taxon>Pseudomonadati</taxon>
        <taxon>Pseudomonadota</taxon>
        <taxon>Gammaproteobacteria</taxon>
        <taxon>Enterobacterales</taxon>
        <taxon>Erwiniaceae</taxon>
        <taxon>Pantoea</taxon>
    </lineage>
</organism>
<dbReference type="Proteomes" id="UP000030853">
    <property type="component" value="Unassembled WGS sequence"/>
</dbReference>
<feature type="transmembrane region" description="Helical" evidence="1">
    <location>
        <begin position="6"/>
        <end position="27"/>
    </location>
</feature>
<name>A0A0B1R3E1_9GAMM</name>
<keyword evidence="1" id="KW-1133">Transmembrane helix</keyword>
<evidence type="ECO:0008006" key="4">
    <source>
        <dbReference type="Google" id="ProtNLM"/>
    </source>
</evidence>
<evidence type="ECO:0000313" key="2">
    <source>
        <dbReference type="EMBL" id="KHJ66171.1"/>
    </source>
</evidence>
<keyword evidence="1" id="KW-0472">Membrane</keyword>
<feature type="transmembrane region" description="Helical" evidence="1">
    <location>
        <begin position="62"/>
        <end position="84"/>
    </location>
</feature>
<comment type="caution">
    <text evidence="2">The sequence shown here is derived from an EMBL/GenBank/DDBJ whole genome shotgun (WGS) entry which is preliminary data.</text>
</comment>
<dbReference type="EMBL" id="JTJJ01000092">
    <property type="protein sequence ID" value="KHJ66171.1"/>
    <property type="molecule type" value="Genomic_DNA"/>
</dbReference>
<keyword evidence="1" id="KW-0812">Transmembrane</keyword>
<evidence type="ECO:0000256" key="1">
    <source>
        <dbReference type="SAM" id="Phobius"/>
    </source>
</evidence>
<protein>
    <recommendedName>
        <fullName evidence="4">Nickel/cobalt efflux system</fullName>
    </recommendedName>
</protein>
<reference evidence="2 3" key="1">
    <citation type="submission" date="2014-11" db="EMBL/GenBank/DDBJ databases">
        <title>Genome sequencing of Pantoea rodasii ND03.</title>
        <authorList>
            <person name="Muhamad Yunos N.Y."/>
            <person name="Chan K.-G."/>
        </authorList>
    </citation>
    <scope>NUCLEOTIDE SEQUENCE [LARGE SCALE GENOMIC DNA]</scope>
    <source>
        <strain evidence="2 3">ND03</strain>
    </source>
</reference>